<keyword evidence="2" id="KW-1185">Reference proteome</keyword>
<organism evidence="1 2">
    <name type="scientific">Alicyclobacillus sendaiensis PA2</name>
    <dbReference type="NCBI Taxonomy" id="3029425"/>
    <lineage>
        <taxon>Bacteria</taxon>
        <taxon>Bacillati</taxon>
        <taxon>Bacillota</taxon>
        <taxon>Bacilli</taxon>
        <taxon>Bacillales</taxon>
        <taxon>Alicyclobacillaceae</taxon>
        <taxon>Alicyclobacillus</taxon>
    </lineage>
</organism>
<name>A0ABT6XWL7_ALISE</name>
<proteinExistence type="predicted"/>
<gene>
    <name evidence="1" type="ORF">QID03_02385</name>
</gene>
<protein>
    <recommendedName>
        <fullName evidence="3">Flagellar protein FliT</fullName>
    </recommendedName>
</protein>
<evidence type="ECO:0008006" key="3">
    <source>
        <dbReference type="Google" id="ProtNLM"/>
    </source>
</evidence>
<sequence length="97" mass="10661">MSTIEASDVIDRLETLVASAIAKLERAEVNGLIEIVAAQCECAKELQGAEIDEANRERLTGVAKRVQLQQRLIEQGLSIASTVLRDIYRGRAFSEFA</sequence>
<comment type="caution">
    <text evidence="1">The sequence shown here is derived from an EMBL/GenBank/DDBJ whole genome shotgun (WGS) entry which is preliminary data.</text>
</comment>
<dbReference type="EMBL" id="JASGCB010000002">
    <property type="protein sequence ID" value="MDI9259024.1"/>
    <property type="molecule type" value="Genomic_DNA"/>
</dbReference>
<evidence type="ECO:0000313" key="2">
    <source>
        <dbReference type="Proteomes" id="UP001529245"/>
    </source>
</evidence>
<reference evidence="1 2" key="1">
    <citation type="submission" date="2023-04" db="EMBL/GenBank/DDBJ databases">
        <title>A. sendaiensis sub sp. chiapanensis a novel subspecie with specific adaptation in bacterial cell wall isolated from an active volcano.</title>
        <authorList>
            <person name="Alvarez Gutierrez P.E."/>
            <person name="Ortiz Cortes L.Y."/>
        </authorList>
    </citation>
    <scope>NUCLEOTIDE SEQUENCE [LARGE SCALE GENOMIC DNA]</scope>
    <source>
        <strain evidence="1 2">PA2</strain>
    </source>
</reference>
<accession>A0ABT6XWL7</accession>
<dbReference type="Proteomes" id="UP001529245">
    <property type="component" value="Unassembled WGS sequence"/>
</dbReference>
<dbReference type="RefSeq" id="WP_283202615.1">
    <property type="nucleotide sequence ID" value="NZ_JASGCB010000002.1"/>
</dbReference>
<evidence type="ECO:0000313" key="1">
    <source>
        <dbReference type="EMBL" id="MDI9259024.1"/>
    </source>
</evidence>